<evidence type="ECO:0000313" key="1">
    <source>
        <dbReference type="EMBL" id="MDX8305726.1"/>
    </source>
</evidence>
<dbReference type="RefSeq" id="WP_320203801.1">
    <property type="nucleotide sequence ID" value="NZ_CP192782.1"/>
</dbReference>
<organism evidence="1">
    <name type="scientific">Agrobacterium rosae</name>
    <dbReference type="NCBI Taxonomy" id="1972867"/>
    <lineage>
        <taxon>Bacteria</taxon>
        <taxon>Pseudomonadati</taxon>
        <taxon>Pseudomonadota</taxon>
        <taxon>Alphaproteobacteria</taxon>
        <taxon>Hyphomicrobiales</taxon>
        <taxon>Rhizobiaceae</taxon>
        <taxon>Rhizobium/Agrobacterium group</taxon>
        <taxon>Agrobacterium</taxon>
    </lineage>
</organism>
<proteinExistence type="predicted"/>
<protein>
    <submittedName>
        <fullName evidence="1">Uncharacterized protein</fullName>
    </submittedName>
</protein>
<gene>
    <name evidence="1" type="ORF">RMR22_26200</name>
</gene>
<accession>A0AAW9FRD2</accession>
<dbReference type="EMBL" id="JAVRAF010000027">
    <property type="protein sequence ID" value="MDX8305726.1"/>
    <property type="molecule type" value="Genomic_DNA"/>
</dbReference>
<name>A0AAW9FRD2_9HYPH</name>
<dbReference type="AlphaFoldDB" id="A0AAW9FRD2"/>
<reference evidence="1" key="1">
    <citation type="journal article" date="2023" name="Phytobiomes J">
        <title>Deciphering the key players within the bacterial microbiota associated with aerial crown gall tumors on rhododendron: Insights into the gallobiome.</title>
        <authorList>
            <person name="Kuzmanovic N."/>
            <person name="Nesme J."/>
            <person name="Wolf J."/>
            <person name="Neumann-Schaal M."/>
            <person name="Petersen J."/>
            <person name="Fernandez-Gnecco G."/>
            <person name="Sproeer C."/>
            <person name="Bunk B."/>
            <person name="Overmann J."/>
            <person name="Sorensen S.J."/>
            <person name="Idczak E."/>
            <person name="Smalla K."/>
        </authorList>
    </citation>
    <scope>NUCLEOTIDE SEQUENCE</scope>
    <source>
        <strain evidence="1">Rho-11.1</strain>
    </source>
</reference>
<sequence length="110" mass="12430">MTELPPDPPDRARKARAGLYPSFLSAPFQFSRHFRNRDTGSGTVRIKAKAGNFFEEPVAERVETRRGSATIALDIEPHFDRLIFMDQKQAHCAALETRILSIVIQSAEYP</sequence>
<comment type="caution">
    <text evidence="1">The sequence shown here is derived from an EMBL/GenBank/DDBJ whole genome shotgun (WGS) entry which is preliminary data.</text>
</comment>